<feature type="domain" description="Heparan-alpha-glucosaminide N-acetyltransferase catalytic" evidence="2">
    <location>
        <begin position="8"/>
        <end position="103"/>
    </location>
</feature>
<evidence type="ECO:0000313" key="4">
    <source>
        <dbReference type="Proteomes" id="UP001196873"/>
    </source>
</evidence>
<evidence type="ECO:0000259" key="2">
    <source>
        <dbReference type="Pfam" id="PF07786"/>
    </source>
</evidence>
<feature type="transmembrane region" description="Helical" evidence="1">
    <location>
        <begin position="12"/>
        <end position="31"/>
    </location>
</feature>
<dbReference type="AlphaFoldDB" id="A0AAW4NNZ7"/>
<gene>
    <name evidence="3" type="ORF">KZY68_11775</name>
</gene>
<keyword evidence="1" id="KW-1133">Transmembrane helix</keyword>
<dbReference type="Proteomes" id="UP001196873">
    <property type="component" value="Unassembled WGS sequence"/>
</dbReference>
<dbReference type="PANTHER" id="PTHR31061">
    <property type="entry name" value="LD22376P"/>
    <property type="match status" value="1"/>
</dbReference>
<comment type="caution">
    <text evidence="3">The sequence shown here is derived from an EMBL/GenBank/DDBJ whole genome shotgun (WGS) entry which is preliminary data.</text>
</comment>
<feature type="transmembrane region" description="Helical" evidence="1">
    <location>
        <begin position="357"/>
        <end position="375"/>
    </location>
</feature>
<dbReference type="EMBL" id="JAHXRF010000020">
    <property type="protein sequence ID" value="MBW4866661.1"/>
    <property type="molecule type" value="Genomic_DNA"/>
</dbReference>
<feature type="transmembrane region" description="Helical" evidence="1">
    <location>
        <begin position="130"/>
        <end position="152"/>
    </location>
</feature>
<evidence type="ECO:0000313" key="3">
    <source>
        <dbReference type="EMBL" id="MBW4866661.1"/>
    </source>
</evidence>
<sequence length="383" mass="42945">MTTKKTSRIEAVDILRGITIAGMILVNNPGGQPVYTPLEHAEWLGLTPTDLVFPFFMFIMGITTYLSLRKYNFEWSWTCTRKIIKRGILLYVIGIGISWIMMFSHGLFNAENATLPLLSRIVVSANVFDHIRLVGVFPRLAFCYMLASFVAISMKHKYIPYFIGALFVGYYLILCYGNGFAHDASNICNVIDEAVFGRQHLYQWDIPDPEGLLSNLPALGHVLIGFCVGRSLMSATSINEKIEKLFLFGALLTFAGFLLSYGCPISKKLWTPTFALVTCGLASTTLAMLSWIIDKEGHKSSAITFFRVFGVNPLALYVWADLLLIPLSIVPICGKPIQAWVFTDMLQPCIGTQNAALAWALLFVFLTWSSGYYLYKKQIFIKL</sequence>
<organism evidence="3 4">
    <name type="scientific">Segatella salivae</name>
    <dbReference type="NCBI Taxonomy" id="228604"/>
    <lineage>
        <taxon>Bacteria</taxon>
        <taxon>Pseudomonadati</taxon>
        <taxon>Bacteroidota</taxon>
        <taxon>Bacteroidia</taxon>
        <taxon>Bacteroidales</taxon>
        <taxon>Prevotellaceae</taxon>
        <taxon>Segatella</taxon>
    </lineage>
</organism>
<feature type="transmembrane region" description="Helical" evidence="1">
    <location>
        <begin position="274"/>
        <end position="293"/>
    </location>
</feature>
<feature type="transmembrane region" description="Helical" evidence="1">
    <location>
        <begin position="212"/>
        <end position="233"/>
    </location>
</feature>
<feature type="transmembrane region" description="Helical" evidence="1">
    <location>
        <begin position="88"/>
        <end position="110"/>
    </location>
</feature>
<keyword evidence="1" id="KW-0472">Membrane</keyword>
<dbReference type="RefSeq" id="WP_219427444.1">
    <property type="nucleotide sequence ID" value="NZ_JAHXRD010000005.1"/>
</dbReference>
<feature type="transmembrane region" description="Helical" evidence="1">
    <location>
        <begin position="314"/>
        <end position="337"/>
    </location>
</feature>
<name>A0AAW4NNZ7_9BACT</name>
<protein>
    <submittedName>
        <fullName evidence="3">DUF5009 domain-containing protein</fullName>
    </submittedName>
</protein>
<dbReference type="PANTHER" id="PTHR31061:SF24">
    <property type="entry name" value="LD22376P"/>
    <property type="match status" value="1"/>
</dbReference>
<proteinExistence type="predicted"/>
<accession>A0AAW4NNZ7</accession>
<evidence type="ECO:0000256" key="1">
    <source>
        <dbReference type="SAM" id="Phobius"/>
    </source>
</evidence>
<reference evidence="3" key="1">
    <citation type="submission" date="2021-07" db="EMBL/GenBank/DDBJ databases">
        <title>Genomic diversity and antimicrobial resistance of Prevotella spp. isolated from chronic lung disease airways.</title>
        <authorList>
            <person name="Webb K.A."/>
            <person name="Olagoke O.S."/>
            <person name="Baird T."/>
            <person name="Neill J."/>
            <person name="Pham A."/>
            <person name="Wells T.J."/>
            <person name="Ramsay K.A."/>
            <person name="Bell S.C."/>
            <person name="Sarovich D.S."/>
            <person name="Price E.P."/>
        </authorList>
    </citation>
    <scope>NUCLEOTIDE SEQUENCE</scope>
    <source>
        <strain evidence="3">SCHI0047.S.3</strain>
    </source>
</reference>
<keyword evidence="1" id="KW-0812">Transmembrane</keyword>
<dbReference type="Pfam" id="PF07786">
    <property type="entry name" value="HGSNAT_cat"/>
    <property type="match status" value="1"/>
</dbReference>
<feature type="transmembrane region" description="Helical" evidence="1">
    <location>
        <begin position="159"/>
        <end position="179"/>
    </location>
</feature>
<feature type="transmembrane region" description="Helical" evidence="1">
    <location>
        <begin position="245"/>
        <end position="262"/>
    </location>
</feature>
<feature type="transmembrane region" description="Helical" evidence="1">
    <location>
        <begin position="51"/>
        <end position="68"/>
    </location>
</feature>
<dbReference type="InterPro" id="IPR012429">
    <property type="entry name" value="HGSNAT_cat"/>
</dbReference>